<reference evidence="1" key="1">
    <citation type="submission" date="2021-05" db="EMBL/GenBank/DDBJ databases">
        <authorList>
            <person name="Stam R."/>
        </authorList>
    </citation>
    <scope>NUCLEOTIDE SEQUENCE</scope>
    <source>
        <strain evidence="1">CS162</strain>
    </source>
</reference>
<dbReference type="RefSeq" id="XP_043165050.1">
    <property type="nucleotide sequence ID" value="XM_043309115.1"/>
</dbReference>
<dbReference type="AlphaFoldDB" id="A0A8J2HXL4"/>
<dbReference type="OrthoDB" id="3774233at2759"/>
<keyword evidence="2" id="KW-1185">Reference proteome</keyword>
<dbReference type="EMBL" id="CAJRGZ010000015">
    <property type="protein sequence ID" value="CAG5144302.1"/>
    <property type="molecule type" value="Genomic_DNA"/>
</dbReference>
<organism evidence="1 2">
    <name type="scientific">Alternaria atra</name>
    <dbReference type="NCBI Taxonomy" id="119953"/>
    <lineage>
        <taxon>Eukaryota</taxon>
        <taxon>Fungi</taxon>
        <taxon>Dikarya</taxon>
        <taxon>Ascomycota</taxon>
        <taxon>Pezizomycotina</taxon>
        <taxon>Dothideomycetes</taxon>
        <taxon>Pleosporomycetidae</taxon>
        <taxon>Pleosporales</taxon>
        <taxon>Pleosporineae</taxon>
        <taxon>Pleosporaceae</taxon>
        <taxon>Alternaria</taxon>
        <taxon>Alternaria sect. Ulocladioides</taxon>
    </lineage>
</organism>
<protein>
    <submittedName>
        <fullName evidence="1">Uncharacterized protein</fullName>
    </submittedName>
</protein>
<gene>
    <name evidence="1" type="ORF">ALTATR162_LOCUS1519</name>
</gene>
<accession>A0A8J2HXL4</accession>
<comment type="caution">
    <text evidence="1">The sequence shown here is derived from an EMBL/GenBank/DDBJ whole genome shotgun (WGS) entry which is preliminary data.</text>
</comment>
<dbReference type="Proteomes" id="UP000676310">
    <property type="component" value="Unassembled WGS sequence"/>
</dbReference>
<sequence length="195" mass="21505">MAHPPAVIHQLQFSPAGRTPALHAPRSTPFLHLHQPLYSQLAPPHNVHGRDLDAGDMMPSSCRLVPFSTLLLAWAGFVLAGDTITSGKIKVQLFAAPSFLSEVSVDAYNNQCLSLDNNLIDGRVQSILVGGHDVPTVLQRDDYWNCRFYDNYDCDGDDNLDRYLAISDGANNLGSIGWGTKIHGLRCRNRDHDDD</sequence>
<evidence type="ECO:0000313" key="2">
    <source>
        <dbReference type="Proteomes" id="UP000676310"/>
    </source>
</evidence>
<proteinExistence type="predicted"/>
<name>A0A8J2HXL4_9PLEO</name>
<evidence type="ECO:0000313" key="1">
    <source>
        <dbReference type="EMBL" id="CAG5144302.1"/>
    </source>
</evidence>
<dbReference type="GeneID" id="67012862"/>